<keyword evidence="1" id="KW-0732">Signal</keyword>
<name>A0A0A5HTY0_PHOS4</name>
<dbReference type="Proteomes" id="UP000030451">
    <property type="component" value="Unassembled WGS sequence"/>
</dbReference>
<evidence type="ECO:0008006" key="4">
    <source>
        <dbReference type="Google" id="ProtNLM"/>
    </source>
</evidence>
<feature type="signal peptide" evidence="1">
    <location>
        <begin position="1"/>
        <end position="17"/>
    </location>
</feature>
<sequence length="157" mass="17064">MKNVSFLLVSLALSGCAATEIESKQLPNVSEEQLLGSWLCQDDSSDATVTATYFSDGRFTMSAAFEEVIDKSQEPVSVTVKSAGEWSISGHQLKSESSSNEVVANNQKSNFVAYAIKRKVPDSHTRLDDLEFLSANKMRMISVNGGETLDCQLTSAE</sequence>
<evidence type="ECO:0000313" key="2">
    <source>
        <dbReference type="EMBL" id="KGY07790.1"/>
    </source>
</evidence>
<dbReference type="PROSITE" id="PS51257">
    <property type="entry name" value="PROKAR_LIPOPROTEIN"/>
    <property type="match status" value="1"/>
</dbReference>
<protein>
    <recommendedName>
        <fullName evidence="4">Lipoprotein</fullName>
    </recommendedName>
</protein>
<feature type="chain" id="PRO_5002009977" description="Lipoprotein" evidence="1">
    <location>
        <begin position="18"/>
        <end position="157"/>
    </location>
</feature>
<reference evidence="2 3" key="1">
    <citation type="submission" date="2014-10" db="EMBL/GenBank/DDBJ databases">
        <title>Genome sequencing of Vibrio sinaloensis T08.</title>
        <authorList>
            <person name="Chan K.-G."/>
            <person name="Mohamad N.I."/>
        </authorList>
    </citation>
    <scope>NUCLEOTIDE SEQUENCE [LARGE SCALE GENOMIC DNA]</scope>
    <source>
        <strain evidence="2 3">T08</strain>
    </source>
</reference>
<dbReference type="AlphaFoldDB" id="A0A0A5HTY0"/>
<accession>A0A0A5HTY0</accession>
<evidence type="ECO:0000256" key="1">
    <source>
        <dbReference type="SAM" id="SignalP"/>
    </source>
</evidence>
<comment type="caution">
    <text evidence="2">The sequence shown here is derived from an EMBL/GenBank/DDBJ whole genome shotgun (WGS) entry which is preliminary data.</text>
</comment>
<gene>
    <name evidence="2" type="ORF">NM06_15525</name>
</gene>
<proteinExistence type="predicted"/>
<dbReference type="EMBL" id="JRWP01000038">
    <property type="protein sequence ID" value="KGY07790.1"/>
    <property type="molecule type" value="Genomic_DNA"/>
</dbReference>
<evidence type="ECO:0000313" key="3">
    <source>
        <dbReference type="Proteomes" id="UP000030451"/>
    </source>
</evidence>
<organism evidence="2 3">
    <name type="scientific">Photobacterium sp. (strain ATCC 43367)</name>
    <dbReference type="NCBI Taxonomy" id="379097"/>
    <lineage>
        <taxon>Bacteria</taxon>
        <taxon>Pseudomonadati</taxon>
        <taxon>Pseudomonadota</taxon>
        <taxon>Gammaproteobacteria</taxon>
        <taxon>Vibrionales</taxon>
        <taxon>Vibrionaceae</taxon>
        <taxon>Vibrio</taxon>
        <taxon>Vibrio oreintalis group</taxon>
    </lineage>
</organism>
<dbReference type="RefSeq" id="WP_038191933.1">
    <property type="nucleotide sequence ID" value="NZ_JRWP01000038.1"/>
</dbReference>